<name>A0A815KTX0_ADIRI</name>
<keyword evidence="1" id="KW-0472">Membrane</keyword>
<evidence type="ECO:0000259" key="2">
    <source>
        <dbReference type="Pfam" id="PF01926"/>
    </source>
</evidence>
<dbReference type="OrthoDB" id="1716625at2759"/>
<reference evidence="3" key="1">
    <citation type="submission" date="2021-02" db="EMBL/GenBank/DDBJ databases">
        <authorList>
            <person name="Nowell W R."/>
        </authorList>
    </citation>
    <scope>NUCLEOTIDE SEQUENCE</scope>
</reference>
<dbReference type="AlphaFoldDB" id="A0A815KTX0"/>
<dbReference type="GO" id="GO:0005525">
    <property type="term" value="F:GTP binding"/>
    <property type="evidence" value="ECO:0007669"/>
    <property type="project" value="InterPro"/>
</dbReference>
<dbReference type="InterPro" id="IPR027417">
    <property type="entry name" value="P-loop_NTPase"/>
</dbReference>
<evidence type="ECO:0000256" key="1">
    <source>
        <dbReference type="SAM" id="Phobius"/>
    </source>
</evidence>
<dbReference type="GO" id="GO:0043024">
    <property type="term" value="F:ribosomal small subunit binding"/>
    <property type="evidence" value="ECO:0007669"/>
    <property type="project" value="TreeGrafter"/>
</dbReference>
<dbReference type="EMBL" id="CAJNOJ010000322">
    <property type="protein sequence ID" value="CAF1398195.1"/>
    <property type="molecule type" value="Genomic_DNA"/>
</dbReference>
<dbReference type="GO" id="GO:0019843">
    <property type="term" value="F:rRNA binding"/>
    <property type="evidence" value="ECO:0007669"/>
    <property type="project" value="TreeGrafter"/>
</dbReference>
<keyword evidence="1" id="KW-0812">Transmembrane</keyword>
<dbReference type="Pfam" id="PF01926">
    <property type="entry name" value="MMR_HSR1"/>
    <property type="match status" value="1"/>
</dbReference>
<protein>
    <recommendedName>
        <fullName evidence="2">G domain-containing protein</fullName>
    </recommendedName>
</protein>
<feature type="transmembrane region" description="Helical" evidence="1">
    <location>
        <begin position="376"/>
        <end position="397"/>
    </location>
</feature>
<accession>A0A815KTX0</accession>
<evidence type="ECO:0000313" key="3">
    <source>
        <dbReference type="EMBL" id="CAF1398195.1"/>
    </source>
</evidence>
<dbReference type="GO" id="GO:0000028">
    <property type="term" value="P:ribosomal small subunit assembly"/>
    <property type="evidence" value="ECO:0007669"/>
    <property type="project" value="TreeGrafter"/>
</dbReference>
<organism evidence="3 4">
    <name type="scientific">Adineta ricciae</name>
    <name type="common">Rotifer</name>
    <dbReference type="NCBI Taxonomy" id="249248"/>
    <lineage>
        <taxon>Eukaryota</taxon>
        <taxon>Metazoa</taxon>
        <taxon>Spiralia</taxon>
        <taxon>Gnathifera</taxon>
        <taxon>Rotifera</taxon>
        <taxon>Eurotatoria</taxon>
        <taxon>Bdelloidea</taxon>
        <taxon>Adinetida</taxon>
        <taxon>Adinetidae</taxon>
        <taxon>Adineta</taxon>
    </lineage>
</organism>
<dbReference type="PANTHER" id="PTHR42698:SF2">
    <property type="entry name" value="GTPASE ERA-LIKE, CHLOROPLASTIC"/>
    <property type="match status" value="1"/>
</dbReference>
<keyword evidence="1" id="KW-1133">Transmembrane helix</keyword>
<dbReference type="Proteomes" id="UP000663852">
    <property type="component" value="Unassembled WGS sequence"/>
</dbReference>
<gene>
    <name evidence="3" type="ORF">EDS130_LOCUS35856</name>
</gene>
<proteinExistence type="predicted"/>
<feature type="transmembrane region" description="Helical" evidence="1">
    <location>
        <begin position="323"/>
        <end position="344"/>
    </location>
</feature>
<evidence type="ECO:0000313" key="4">
    <source>
        <dbReference type="Proteomes" id="UP000663852"/>
    </source>
</evidence>
<dbReference type="InterPro" id="IPR006073">
    <property type="entry name" value="GTP-bd"/>
</dbReference>
<feature type="domain" description="G" evidence="2">
    <location>
        <begin position="60"/>
        <end position="203"/>
    </location>
</feature>
<dbReference type="InterPro" id="IPR005662">
    <property type="entry name" value="GTPase_Era-like"/>
</dbReference>
<dbReference type="PANTHER" id="PTHR42698">
    <property type="entry name" value="GTPASE ERA"/>
    <property type="match status" value="1"/>
</dbReference>
<dbReference type="Gene3D" id="3.40.50.300">
    <property type="entry name" value="P-loop containing nucleotide triphosphate hydrolases"/>
    <property type="match status" value="1"/>
</dbReference>
<sequence>MTSIFNTSSLPDVMQRMITPHYEQIVNEIEQIYHHPDTGLITIAQWLGVPIIAPNKKISILLIGNHSAGKSSLVNWYIEDNVQRTGVAIETQGVSIITSGKRRESLMGPATMHLFPYLRPLGNIPGLMNYLTTEISSSKQKKFPLVSFVDTPGLVDGAMAYPFDVEQAILWLGNHADLIFVLFDPIGQALCKRTLTLVEQLNKSNPEKMHYYLAKADEAGSDRDRHRVLMQIVQNLCRQPEISKTNFDMPTIYLPELAKETRCTNQIHEVCSTIDHAVFSSVQKSLNTLHNDSKRLEQCIADRLILHEKTQIRHRSWNIKLSIVQFISLLLMILSSILIFRRYVKTSHLRIPLLFPDEFSTTWQIDSTLNVIDDFLFYPTYSLLLIILLINGIIFSLGQFIRSRQKDVLNHREKKMFTAFKHHLQTNVGVKQKNLYESFLAETID</sequence>
<comment type="caution">
    <text evidence="3">The sequence shown here is derived from an EMBL/GenBank/DDBJ whole genome shotgun (WGS) entry which is preliminary data.</text>
</comment>
<dbReference type="SUPFAM" id="SSF52540">
    <property type="entry name" value="P-loop containing nucleoside triphosphate hydrolases"/>
    <property type="match status" value="1"/>
</dbReference>